<dbReference type="CDD" id="cd21126">
    <property type="entry name" value="SPASM_rSAM"/>
    <property type="match status" value="1"/>
</dbReference>
<evidence type="ECO:0000256" key="3">
    <source>
        <dbReference type="ARBA" id="ARBA00022691"/>
    </source>
</evidence>
<dbReference type="SUPFAM" id="SSF102114">
    <property type="entry name" value="Radical SAM enzymes"/>
    <property type="match status" value="1"/>
</dbReference>
<dbReference type="EMBL" id="VOOR01000011">
    <property type="protein sequence ID" value="TXB64461.1"/>
    <property type="molecule type" value="Genomic_DNA"/>
</dbReference>
<keyword evidence="2" id="KW-0004">4Fe-4S</keyword>
<dbReference type="AlphaFoldDB" id="A0A5C6RQ54"/>
<keyword evidence="6" id="KW-0411">Iron-sulfur</keyword>
<dbReference type="SFLD" id="SFLDG01067">
    <property type="entry name" value="SPASM/twitch_domain_containing"/>
    <property type="match status" value="1"/>
</dbReference>
<dbReference type="PROSITE" id="PS51918">
    <property type="entry name" value="RADICAL_SAM"/>
    <property type="match status" value="1"/>
</dbReference>
<reference evidence="8 9" key="1">
    <citation type="submission" date="2019-08" db="EMBL/GenBank/DDBJ databases">
        <title>Genome of Phaeodactylibacter luteus.</title>
        <authorList>
            <person name="Bowman J.P."/>
        </authorList>
    </citation>
    <scope>NUCLEOTIDE SEQUENCE [LARGE SCALE GENOMIC DNA]</scope>
    <source>
        <strain evidence="8 9">KCTC 42180</strain>
    </source>
</reference>
<dbReference type="GO" id="GO:0051536">
    <property type="term" value="F:iron-sulfur cluster binding"/>
    <property type="evidence" value="ECO:0007669"/>
    <property type="project" value="UniProtKB-KW"/>
</dbReference>
<dbReference type="Gene3D" id="3.20.20.70">
    <property type="entry name" value="Aldolase class I"/>
    <property type="match status" value="1"/>
</dbReference>
<dbReference type="InterPro" id="IPR007197">
    <property type="entry name" value="rSAM"/>
</dbReference>
<dbReference type="Pfam" id="PF13186">
    <property type="entry name" value="SPASM"/>
    <property type="match status" value="1"/>
</dbReference>
<dbReference type="InterPro" id="IPR050377">
    <property type="entry name" value="Radical_SAM_PqqE_MftC-like"/>
</dbReference>
<dbReference type="InterPro" id="IPR006638">
    <property type="entry name" value="Elp3/MiaA/NifB-like_rSAM"/>
</dbReference>
<dbReference type="OrthoDB" id="9805809at2"/>
<dbReference type="RefSeq" id="WP_147166756.1">
    <property type="nucleotide sequence ID" value="NZ_VOOR01000011.1"/>
</dbReference>
<evidence type="ECO:0000313" key="8">
    <source>
        <dbReference type="EMBL" id="TXB64461.1"/>
    </source>
</evidence>
<keyword evidence="5" id="KW-0408">Iron</keyword>
<keyword evidence="4" id="KW-0479">Metal-binding</keyword>
<evidence type="ECO:0000259" key="7">
    <source>
        <dbReference type="PROSITE" id="PS51918"/>
    </source>
</evidence>
<evidence type="ECO:0000256" key="1">
    <source>
        <dbReference type="ARBA" id="ARBA00001966"/>
    </source>
</evidence>
<comment type="cofactor">
    <cofactor evidence="1">
        <name>[4Fe-4S] cluster</name>
        <dbReference type="ChEBI" id="CHEBI:49883"/>
    </cofactor>
</comment>
<dbReference type="SMART" id="SM00729">
    <property type="entry name" value="Elp3"/>
    <property type="match status" value="1"/>
</dbReference>
<accession>A0A5C6RQ54</accession>
<dbReference type="CDD" id="cd01335">
    <property type="entry name" value="Radical_SAM"/>
    <property type="match status" value="1"/>
</dbReference>
<dbReference type="InterPro" id="IPR034391">
    <property type="entry name" value="AdoMet-like_SPASM_containing"/>
</dbReference>
<evidence type="ECO:0000256" key="6">
    <source>
        <dbReference type="ARBA" id="ARBA00023014"/>
    </source>
</evidence>
<sequence length="344" mass="39771">MAFYWHDTVNFLQKLTPLRVWNALQVMASYYWSRALKKPVQWGMPVTISVEPTTACNLRCPECPSGLRAFTRPTGNLKADFFRQVVDEMGERLLYLIFYFQGEPYINPAFLDMVRYTADRGLYTITSTNGHFLNRENARRTVASGLDRLIISVDGTTQEVYEQYRKAGQLEAVLQGARNIVEAKKEAGASRPHVIFQFLVVRPNEHQIPEVYRLAEEIGVDEVKLKTAQVYDFENGNPLIPENEQYARYARQPDGTYRVKNKLLNHCWKLWHACVITWDGLVVPCCFDKDAAHRLGDLKSVPFREIWQGQAYQKFRRALLQGRDQIDICTNCTEGCKVWEEESV</sequence>
<dbReference type="SFLD" id="SFLDS00029">
    <property type="entry name" value="Radical_SAM"/>
    <property type="match status" value="1"/>
</dbReference>
<evidence type="ECO:0000256" key="4">
    <source>
        <dbReference type="ARBA" id="ARBA00022723"/>
    </source>
</evidence>
<name>A0A5C6RQ54_9BACT</name>
<gene>
    <name evidence="8" type="ORF">FRY97_07115</name>
</gene>
<dbReference type="InterPro" id="IPR013785">
    <property type="entry name" value="Aldolase_TIM"/>
</dbReference>
<protein>
    <submittedName>
        <fullName evidence="8">Radical SAM protein</fullName>
    </submittedName>
</protein>
<keyword evidence="9" id="KW-1185">Reference proteome</keyword>
<comment type="caution">
    <text evidence="8">The sequence shown here is derived from an EMBL/GenBank/DDBJ whole genome shotgun (WGS) entry which is preliminary data.</text>
</comment>
<evidence type="ECO:0000256" key="2">
    <source>
        <dbReference type="ARBA" id="ARBA00022485"/>
    </source>
</evidence>
<dbReference type="InterPro" id="IPR058240">
    <property type="entry name" value="rSAM_sf"/>
</dbReference>
<proteinExistence type="predicted"/>
<evidence type="ECO:0000313" key="9">
    <source>
        <dbReference type="Proteomes" id="UP000321580"/>
    </source>
</evidence>
<dbReference type="Pfam" id="PF04055">
    <property type="entry name" value="Radical_SAM"/>
    <property type="match status" value="1"/>
</dbReference>
<dbReference type="PANTHER" id="PTHR11228">
    <property type="entry name" value="RADICAL SAM DOMAIN PROTEIN"/>
    <property type="match status" value="1"/>
</dbReference>
<dbReference type="GO" id="GO:0046872">
    <property type="term" value="F:metal ion binding"/>
    <property type="evidence" value="ECO:0007669"/>
    <property type="project" value="UniProtKB-KW"/>
</dbReference>
<dbReference type="GO" id="GO:0003824">
    <property type="term" value="F:catalytic activity"/>
    <property type="evidence" value="ECO:0007669"/>
    <property type="project" value="InterPro"/>
</dbReference>
<evidence type="ECO:0000256" key="5">
    <source>
        <dbReference type="ARBA" id="ARBA00023004"/>
    </source>
</evidence>
<dbReference type="InterPro" id="IPR023885">
    <property type="entry name" value="4Fe4S-binding_SPASM_dom"/>
</dbReference>
<organism evidence="8 9">
    <name type="scientific">Phaeodactylibacter luteus</name>
    <dbReference type="NCBI Taxonomy" id="1564516"/>
    <lineage>
        <taxon>Bacteria</taxon>
        <taxon>Pseudomonadati</taxon>
        <taxon>Bacteroidota</taxon>
        <taxon>Saprospiria</taxon>
        <taxon>Saprospirales</taxon>
        <taxon>Haliscomenobacteraceae</taxon>
        <taxon>Phaeodactylibacter</taxon>
    </lineage>
</organism>
<keyword evidence="3" id="KW-0949">S-adenosyl-L-methionine</keyword>
<dbReference type="PANTHER" id="PTHR11228:SF7">
    <property type="entry name" value="PQQA PEPTIDE CYCLASE"/>
    <property type="match status" value="1"/>
</dbReference>
<feature type="domain" description="Radical SAM core" evidence="7">
    <location>
        <begin position="42"/>
        <end position="262"/>
    </location>
</feature>
<dbReference type="Proteomes" id="UP000321580">
    <property type="component" value="Unassembled WGS sequence"/>
</dbReference>
<dbReference type="SFLD" id="SFLDG01387">
    <property type="entry name" value="BtrN-like_SPASM_domain_contain"/>
    <property type="match status" value="1"/>
</dbReference>